<evidence type="ECO:0000313" key="2">
    <source>
        <dbReference type="EMBL" id="MBC2834504.1"/>
    </source>
</evidence>
<dbReference type="RefSeq" id="WP_185796101.1">
    <property type="nucleotide sequence ID" value="NZ_JACLQD010000001.1"/>
</dbReference>
<evidence type="ECO:0000259" key="1">
    <source>
        <dbReference type="Pfam" id="PF18050"/>
    </source>
</evidence>
<accession>A0A842I608</accession>
<dbReference type="AlphaFoldDB" id="A0A842I608"/>
<dbReference type="EMBL" id="JACLQD010000001">
    <property type="protein sequence ID" value="MBC2834504.1"/>
    <property type="molecule type" value="Genomic_DNA"/>
</dbReference>
<evidence type="ECO:0000313" key="3">
    <source>
        <dbReference type="Proteomes" id="UP000555411"/>
    </source>
</evidence>
<gene>
    <name evidence="2" type="ORF">H7F16_03235</name>
</gene>
<sequence>MRVRCSFAGKNFSLTLFGNPTARDLFAMLPLELTIEDYGQNEKMARLPAGLSERGAIRFEGERPGDLCYYAPWKTLAFFHGGYRYSPGLIRIGMLDGTIGPLLRKGKHELKCEIVI</sequence>
<proteinExistence type="predicted"/>
<dbReference type="InterPro" id="IPR029000">
    <property type="entry name" value="Cyclophilin-like_dom_sf"/>
</dbReference>
<dbReference type="InterPro" id="IPR041183">
    <property type="entry name" value="Cyclophilin-like"/>
</dbReference>
<reference evidence="2 3" key="1">
    <citation type="journal article" date="2017" name="Int. J. Syst. Evol. Microbiol.">
        <title>Gemmobacter straminiformis sp. nov., isolated from an artificial fountain.</title>
        <authorList>
            <person name="Kang J.Y."/>
            <person name="Kim M.J."/>
            <person name="Chun J."/>
            <person name="Son K.P."/>
            <person name="Jahng K.Y."/>
        </authorList>
    </citation>
    <scope>NUCLEOTIDE SEQUENCE [LARGE SCALE GENOMIC DNA]</scope>
    <source>
        <strain evidence="2 3">CAM-8</strain>
    </source>
</reference>
<dbReference type="Pfam" id="PF18050">
    <property type="entry name" value="Cyclophil_like2"/>
    <property type="match status" value="1"/>
</dbReference>
<name>A0A842I608_9RHOB</name>
<dbReference type="Gene3D" id="2.40.100.20">
    <property type="match status" value="1"/>
</dbReference>
<keyword evidence="3" id="KW-1185">Reference proteome</keyword>
<dbReference type="Proteomes" id="UP000555411">
    <property type="component" value="Unassembled WGS sequence"/>
</dbReference>
<dbReference type="SUPFAM" id="SSF50891">
    <property type="entry name" value="Cyclophilin-like"/>
    <property type="match status" value="1"/>
</dbReference>
<comment type="caution">
    <text evidence="2">The sequence shown here is derived from an EMBL/GenBank/DDBJ whole genome shotgun (WGS) entry which is preliminary data.</text>
</comment>
<feature type="domain" description="Cyclophilin-like" evidence="1">
    <location>
        <begin position="7"/>
        <end position="105"/>
    </location>
</feature>
<organism evidence="2 3">
    <name type="scientific">Paragemmobacter straminiformis</name>
    <dbReference type="NCBI Taxonomy" id="2045119"/>
    <lineage>
        <taxon>Bacteria</taxon>
        <taxon>Pseudomonadati</taxon>
        <taxon>Pseudomonadota</taxon>
        <taxon>Alphaproteobacteria</taxon>
        <taxon>Rhodobacterales</taxon>
        <taxon>Paracoccaceae</taxon>
        <taxon>Paragemmobacter</taxon>
    </lineage>
</organism>
<protein>
    <submittedName>
        <fullName evidence="2">MFS transporter</fullName>
    </submittedName>
</protein>